<dbReference type="AlphaFoldDB" id="A0A6V7HGX0"/>
<name>A0A6V7HGX0_9HYME</name>
<sequence length="94" mass="11287">RLSGTLSKPPTELHEILQESYYQRAISCDSEERYCLWDFLEFRRDNYQHGTSWDIEEVTTNQCETVGFRRGLLPTWDSEEDYYQRGIQKRVTTN</sequence>
<feature type="non-terminal residue" evidence="1">
    <location>
        <position position="94"/>
    </location>
</feature>
<proteinExistence type="predicted"/>
<feature type="non-terminal residue" evidence="1">
    <location>
        <position position="1"/>
    </location>
</feature>
<organism evidence="1 2">
    <name type="scientific">Heterotrigona itama</name>
    <dbReference type="NCBI Taxonomy" id="395501"/>
    <lineage>
        <taxon>Eukaryota</taxon>
        <taxon>Metazoa</taxon>
        <taxon>Ecdysozoa</taxon>
        <taxon>Arthropoda</taxon>
        <taxon>Hexapoda</taxon>
        <taxon>Insecta</taxon>
        <taxon>Pterygota</taxon>
        <taxon>Neoptera</taxon>
        <taxon>Endopterygota</taxon>
        <taxon>Hymenoptera</taxon>
        <taxon>Apocrita</taxon>
        <taxon>Aculeata</taxon>
        <taxon>Apoidea</taxon>
        <taxon>Anthophila</taxon>
        <taxon>Apidae</taxon>
        <taxon>Heterotrigona</taxon>
    </lineage>
</organism>
<accession>A0A6V7HGX0</accession>
<protein>
    <submittedName>
        <fullName evidence="1">Uncharacterized protein</fullName>
    </submittedName>
</protein>
<comment type="caution">
    <text evidence="1">The sequence shown here is derived from an EMBL/GenBank/DDBJ whole genome shotgun (WGS) entry which is preliminary data.</text>
</comment>
<keyword evidence="2" id="KW-1185">Reference proteome</keyword>
<evidence type="ECO:0000313" key="2">
    <source>
        <dbReference type="Proteomes" id="UP000752696"/>
    </source>
</evidence>
<evidence type="ECO:0000313" key="1">
    <source>
        <dbReference type="EMBL" id="CAD1478808.1"/>
    </source>
</evidence>
<dbReference type="Proteomes" id="UP000752696">
    <property type="component" value="Unassembled WGS sequence"/>
</dbReference>
<reference evidence="1" key="1">
    <citation type="submission" date="2020-07" db="EMBL/GenBank/DDBJ databases">
        <authorList>
            <person name="Nazaruddin N."/>
        </authorList>
    </citation>
    <scope>NUCLEOTIDE SEQUENCE</scope>
</reference>
<gene>
    <name evidence="1" type="ORF">MHI_LOCUS826180</name>
</gene>
<dbReference type="EMBL" id="CAJDYZ010011027">
    <property type="protein sequence ID" value="CAD1478808.1"/>
    <property type="molecule type" value="Genomic_DNA"/>
</dbReference>
<dbReference type="OrthoDB" id="10622041at2759"/>